<reference evidence="6 7" key="1">
    <citation type="journal article" date="2009" name="J. Bacteriol.">
        <title>Draft genome sequence of the extremely acidophilic bacterium Acidithiobacillus caldus ATCC 51756 reveals metabolic versatility in the genus Acidithiobacillus.</title>
        <authorList>
            <person name="Valdes J."/>
            <person name="Quatrini R."/>
            <person name="Hallberg K."/>
            <person name="Dopson M."/>
            <person name="Valenzuela P.D."/>
            <person name="Holmes D.S."/>
        </authorList>
    </citation>
    <scope>NUCLEOTIDE SEQUENCE [LARGE SCALE GENOMIC DNA]</scope>
    <source>
        <strain evidence="7">ATCC 51756 / DSM 8584 / KU</strain>
    </source>
</reference>
<evidence type="ECO:0000259" key="5">
    <source>
        <dbReference type="PROSITE" id="PS51387"/>
    </source>
</evidence>
<dbReference type="Proteomes" id="UP000005522">
    <property type="component" value="Chromosome"/>
</dbReference>
<dbReference type="InterPro" id="IPR016164">
    <property type="entry name" value="FAD-linked_Oxase-like_C"/>
</dbReference>
<dbReference type="NCBIfam" id="NF008439">
    <property type="entry name" value="PRK11282.1"/>
    <property type="match status" value="1"/>
</dbReference>
<proteinExistence type="predicted"/>
<dbReference type="InterPro" id="IPR004113">
    <property type="entry name" value="FAD-bd_oxidored_4_C"/>
</dbReference>
<dbReference type="Pfam" id="PF01565">
    <property type="entry name" value="FAD_binding_4"/>
    <property type="match status" value="1"/>
</dbReference>
<dbReference type="PANTHER" id="PTHR11748:SF103">
    <property type="entry name" value="GLYCOLATE OXIDASE SUBUNIT GLCE"/>
    <property type="match status" value="1"/>
</dbReference>
<dbReference type="InterPro" id="IPR036318">
    <property type="entry name" value="FAD-bd_PCMH-like_sf"/>
</dbReference>
<comment type="cofactor">
    <cofactor evidence="1">
        <name>FAD</name>
        <dbReference type="ChEBI" id="CHEBI:57692"/>
    </cofactor>
</comment>
<evidence type="ECO:0000313" key="6">
    <source>
        <dbReference type="EMBL" id="AIA56106.1"/>
    </source>
</evidence>
<dbReference type="KEGG" id="acz:Acaty_c2252"/>
<dbReference type="GO" id="GO:0071949">
    <property type="term" value="F:FAD binding"/>
    <property type="evidence" value="ECO:0007669"/>
    <property type="project" value="InterPro"/>
</dbReference>
<evidence type="ECO:0000313" key="7">
    <source>
        <dbReference type="Proteomes" id="UP000005522"/>
    </source>
</evidence>
<dbReference type="InterPro" id="IPR016166">
    <property type="entry name" value="FAD-bd_PCMH"/>
</dbReference>
<sequence length="358" mass="38950">MDGSAELRAQVREAFAKGQSLEIRGSGSKSFYGRPVCADGVVDLGRHRGILAYEPSELFLTARAGTPLREIDAALAERGQMLPFEPPRFGPNASIGGTIACGLSGPRRPYAGAVKDHILGVRVLNGLGEDLRFGGTVLKNVAGYDVARLMAGSLGSLALILEVTVKVLPRPAVEHTRVLECSAAGALEAMRRWALQSTPISASAYLDGVLYLRLSGQEHRVRNFAETIGGESLKDDAGTAFWEDLREQRLDFFQKDDSLWRLSLPAAAPTQPEHFGVSLWEWGGQQRWLRAVSDPTAVRQWAHRQGGHTTCFRAGATPNADTDIFEPLPRPLFALHQRLKAAFDPKGILNPGRFYAGL</sequence>
<feature type="domain" description="FAD-binding PCMH-type" evidence="5">
    <location>
        <begin position="1"/>
        <end position="170"/>
    </location>
</feature>
<evidence type="ECO:0000256" key="3">
    <source>
        <dbReference type="ARBA" id="ARBA00022827"/>
    </source>
</evidence>
<dbReference type="AlphaFoldDB" id="A0A060A1J2"/>
<dbReference type="Gene3D" id="1.10.45.10">
    <property type="entry name" value="Vanillyl-alcohol Oxidase, Chain A, domain 4"/>
    <property type="match status" value="1"/>
</dbReference>
<dbReference type="EC" id="1.1.99.14" evidence="6"/>
<evidence type="ECO:0000256" key="1">
    <source>
        <dbReference type="ARBA" id="ARBA00001974"/>
    </source>
</evidence>
<dbReference type="PROSITE" id="PS51387">
    <property type="entry name" value="FAD_PCMH"/>
    <property type="match status" value="1"/>
</dbReference>
<dbReference type="PANTHER" id="PTHR11748">
    <property type="entry name" value="D-LACTATE DEHYDROGENASE"/>
    <property type="match status" value="1"/>
</dbReference>
<evidence type="ECO:0000256" key="4">
    <source>
        <dbReference type="ARBA" id="ARBA00023002"/>
    </source>
</evidence>
<dbReference type="InterPro" id="IPR016169">
    <property type="entry name" value="FAD-bd_PCMH_sub2"/>
</dbReference>
<keyword evidence="3" id="KW-0274">FAD</keyword>
<evidence type="ECO:0000256" key="2">
    <source>
        <dbReference type="ARBA" id="ARBA00022630"/>
    </source>
</evidence>
<dbReference type="SUPFAM" id="SSF55103">
    <property type="entry name" value="FAD-linked oxidases, C-terminal domain"/>
    <property type="match status" value="1"/>
</dbReference>
<keyword evidence="2" id="KW-0285">Flavoprotein</keyword>
<dbReference type="HOGENOM" id="CLU_017779_0_0_6"/>
<keyword evidence="4 6" id="KW-0560">Oxidoreductase</keyword>
<organism evidence="6 7">
    <name type="scientific">Acidithiobacillus caldus (strain ATCC 51756 / DSM 8584 / KU)</name>
    <dbReference type="NCBI Taxonomy" id="637389"/>
    <lineage>
        <taxon>Bacteria</taxon>
        <taxon>Pseudomonadati</taxon>
        <taxon>Pseudomonadota</taxon>
        <taxon>Acidithiobacillia</taxon>
        <taxon>Acidithiobacillales</taxon>
        <taxon>Acidithiobacillaceae</taxon>
        <taxon>Acidithiobacillus</taxon>
    </lineage>
</organism>
<accession>A0A060A1J2</accession>
<dbReference type="SUPFAM" id="SSF56176">
    <property type="entry name" value="FAD-binding/transporter-associated domain-like"/>
    <property type="match status" value="1"/>
</dbReference>
<name>A0A060A1J2_ACICK</name>
<dbReference type="InterPro" id="IPR016171">
    <property type="entry name" value="Vanillyl_alc_oxidase_C-sub2"/>
</dbReference>
<dbReference type="GO" id="GO:0019154">
    <property type="term" value="F:glycolate dehydrogenase activity"/>
    <property type="evidence" value="ECO:0007669"/>
    <property type="project" value="UniProtKB-EC"/>
</dbReference>
<dbReference type="InterPro" id="IPR006094">
    <property type="entry name" value="Oxid_FAD_bind_N"/>
</dbReference>
<gene>
    <name evidence="6" type="ORF">Acaty_c2252</name>
</gene>
<dbReference type="Pfam" id="PF02913">
    <property type="entry name" value="FAD-oxidase_C"/>
    <property type="match status" value="1"/>
</dbReference>
<dbReference type="EMBL" id="CP005986">
    <property type="protein sequence ID" value="AIA56106.1"/>
    <property type="molecule type" value="Genomic_DNA"/>
</dbReference>
<dbReference type="eggNOG" id="COG0277">
    <property type="taxonomic scope" value="Bacteria"/>
</dbReference>
<protein>
    <submittedName>
        <fullName evidence="6">Glycolate dehydrogenase, FAD-binding subunit GlcE</fullName>
        <ecNumber evidence="6">1.1.99.14</ecNumber>
    </submittedName>
</protein>
<dbReference type="RefSeq" id="WP_004868670.1">
    <property type="nucleotide sequence ID" value="NZ_CP005986.1"/>
</dbReference>
<dbReference type="Gene3D" id="3.30.465.10">
    <property type="match status" value="1"/>
</dbReference>